<name>A0A9N7YPN7_PLEPL</name>
<dbReference type="AlphaFoldDB" id="A0A9N7YPN7"/>
<comment type="caution">
    <text evidence="2">The sequence shown here is derived from an EMBL/GenBank/DDBJ whole genome shotgun (WGS) entry which is preliminary data.</text>
</comment>
<evidence type="ECO:0000256" key="1">
    <source>
        <dbReference type="SAM" id="MobiDB-lite"/>
    </source>
</evidence>
<protein>
    <submittedName>
        <fullName evidence="2">Uncharacterized protein</fullName>
    </submittedName>
</protein>
<gene>
    <name evidence="2" type="ORF">PLEPLA_LOCUS21367</name>
</gene>
<reference evidence="2" key="1">
    <citation type="submission" date="2020-03" db="EMBL/GenBank/DDBJ databases">
        <authorList>
            <person name="Weist P."/>
        </authorList>
    </citation>
    <scope>NUCLEOTIDE SEQUENCE</scope>
</reference>
<feature type="compositionally biased region" description="Basic and acidic residues" evidence="1">
    <location>
        <begin position="83"/>
        <end position="94"/>
    </location>
</feature>
<evidence type="ECO:0000313" key="2">
    <source>
        <dbReference type="EMBL" id="CAB1433278.1"/>
    </source>
</evidence>
<dbReference type="Proteomes" id="UP001153269">
    <property type="component" value="Unassembled WGS sequence"/>
</dbReference>
<evidence type="ECO:0000313" key="3">
    <source>
        <dbReference type="Proteomes" id="UP001153269"/>
    </source>
</evidence>
<organism evidence="2 3">
    <name type="scientific">Pleuronectes platessa</name>
    <name type="common">European plaice</name>
    <dbReference type="NCBI Taxonomy" id="8262"/>
    <lineage>
        <taxon>Eukaryota</taxon>
        <taxon>Metazoa</taxon>
        <taxon>Chordata</taxon>
        <taxon>Craniata</taxon>
        <taxon>Vertebrata</taxon>
        <taxon>Euteleostomi</taxon>
        <taxon>Actinopterygii</taxon>
        <taxon>Neopterygii</taxon>
        <taxon>Teleostei</taxon>
        <taxon>Neoteleostei</taxon>
        <taxon>Acanthomorphata</taxon>
        <taxon>Carangaria</taxon>
        <taxon>Pleuronectiformes</taxon>
        <taxon>Pleuronectoidei</taxon>
        <taxon>Pleuronectidae</taxon>
        <taxon>Pleuronectes</taxon>
    </lineage>
</organism>
<accession>A0A9N7YPN7</accession>
<proteinExistence type="predicted"/>
<dbReference type="EMBL" id="CADEAL010001546">
    <property type="protein sequence ID" value="CAB1433278.1"/>
    <property type="molecule type" value="Genomic_DNA"/>
</dbReference>
<feature type="region of interest" description="Disordered" evidence="1">
    <location>
        <begin position="74"/>
        <end position="94"/>
    </location>
</feature>
<sequence length="192" mass="20999">MALWCTDLPTRHVNRTPLPPPVHYPATTIPHPLLPNKEDKIHREPAIVHPLSSRLHSQTPVCCRAHSCIKSEPPIAANPSTSWEEKENDSSPEHSHLSANCWNCMSTNGSKCLPERTSLSTGLLSSRVLFALKRHIALPNPADRRSITGRVNIREAQAGSKWAVASRDMVNDGPPLSVVIVPQPLGGEVDTS</sequence>
<keyword evidence="3" id="KW-1185">Reference proteome</keyword>